<evidence type="ECO:0000259" key="15">
    <source>
        <dbReference type="Pfam" id="PF00501"/>
    </source>
</evidence>
<dbReference type="GO" id="GO:0005524">
    <property type="term" value="F:ATP binding"/>
    <property type="evidence" value="ECO:0007669"/>
    <property type="project" value="UniProtKB-KW"/>
</dbReference>
<keyword evidence="7" id="KW-0276">Fatty acid metabolism</keyword>
<evidence type="ECO:0000256" key="1">
    <source>
        <dbReference type="ARBA" id="ARBA00001946"/>
    </source>
</evidence>
<dbReference type="EC" id="6.2.1.3" evidence="12"/>
<evidence type="ECO:0000256" key="8">
    <source>
        <dbReference type="ARBA" id="ARBA00022840"/>
    </source>
</evidence>
<evidence type="ECO:0000256" key="14">
    <source>
        <dbReference type="ARBA" id="ARBA00042773"/>
    </source>
</evidence>
<dbReference type="FunFam" id="3.30.300.30:FF:000006">
    <property type="entry name" value="Long-chain-fatty-acid--CoA ligase FadD"/>
    <property type="match status" value="1"/>
</dbReference>
<evidence type="ECO:0000259" key="16">
    <source>
        <dbReference type="Pfam" id="PF13193"/>
    </source>
</evidence>
<keyword evidence="6" id="KW-0547">Nucleotide-binding</keyword>
<comment type="similarity">
    <text evidence="4">Belongs to the ATP-dependent AMP-binding enzyme family.</text>
</comment>
<sequence length="572" mass="62671">MDKIWLQSYPPGVPPEVDLHEFSSLGQLFERSCQRFRERTAYISMGVGLTYGELDRQARAFGAYLQQCLKLAPGARIALMMPNLLQYPICLFGALRAGYTVVNCNPLYTHRELEHQLGDGEVSAIVIVENFAHTLEQALPRLPTLKQVIVTGIGDRLGFPKGPVVNFVLRHGKKMVPPWTIPGARSLNGVLAEGRRHVLQGVKVTQEDVAFLQYTGGTTGVAKGAMLTHGNVIANLQQAHAWIAPFLHEGEEIIVTALPLYHIFALTANCLTFLKIGATNLLIANPRDIPGMVKELGKYRFTTITGVNTLFNALLNHPDFAQLDFSRLHVTLGGGMAVQKAVALRWKEVTGRPLIEAYGLTETSPAVTINPLNLTDYNGAIGLPISSTEVAIRDDRGFDQPSGVSGEICVRGPQVMKGYWRRPDETAGVFYPDGFLRTGDVGVMDDQGFVRIVDRKKDMILVSGFNVYPNEVEGVVAMLPGVLEVAAVGVPDDRTGEAVMLFIVPKGPGLTREAVLAHCRENLTAYKVPRRVEFRQELPRTNVGKILRRALKEEALAACHQTPAREGKQAAA</sequence>
<keyword evidence="18" id="KW-1185">Reference proteome</keyword>
<proteinExistence type="inferred from homology"/>
<keyword evidence="9" id="KW-0460">Magnesium</keyword>
<name>A0A975SLY1_9RHOO</name>
<keyword evidence="10" id="KW-0443">Lipid metabolism</keyword>
<evidence type="ECO:0000313" key="18">
    <source>
        <dbReference type="Proteomes" id="UP000683428"/>
    </source>
</evidence>
<protein>
    <recommendedName>
        <fullName evidence="13">Long-chain-fatty-acid--CoA ligase</fullName>
        <ecNumber evidence="12">6.2.1.3</ecNumber>
    </recommendedName>
    <alternativeName>
        <fullName evidence="14">Long-chain acyl-CoA synthetase</fullName>
    </alternativeName>
</protein>
<comment type="subcellular location">
    <subcellularLocation>
        <location evidence="2">Membrane</location>
        <topology evidence="2">Peripheral membrane protein</topology>
    </subcellularLocation>
</comment>
<evidence type="ECO:0000313" key="17">
    <source>
        <dbReference type="EMBL" id="QWT48521.1"/>
    </source>
</evidence>
<dbReference type="Proteomes" id="UP000683428">
    <property type="component" value="Chromosome"/>
</dbReference>
<feature type="domain" description="AMP-binding enzyme C-terminal" evidence="16">
    <location>
        <begin position="471"/>
        <end position="545"/>
    </location>
</feature>
<dbReference type="EMBL" id="CP064782">
    <property type="protein sequence ID" value="QWT48521.1"/>
    <property type="molecule type" value="Genomic_DNA"/>
</dbReference>
<evidence type="ECO:0000256" key="2">
    <source>
        <dbReference type="ARBA" id="ARBA00004170"/>
    </source>
</evidence>
<dbReference type="Pfam" id="PF13193">
    <property type="entry name" value="AMP-binding_C"/>
    <property type="match status" value="1"/>
</dbReference>
<accession>A0A975SLY1</accession>
<comment type="cofactor">
    <cofactor evidence="1">
        <name>Mg(2+)</name>
        <dbReference type="ChEBI" id="CHEBI:18420"/>
    </cofactor>
</comment>
<dbReference type="GO" id="GO:0004467">
    <property type="term" value="F:long-chain fatty acid-CoA ligase activity"/>
    <property type="evidence" value="ECO:0007669"/>
    <property type="project" value="UniProtKB-EC"/>
</dbReference>
<evidence type="ECO:0000256" key="11">
    <source>
        <dbReference type="ARBA" id="ARBA00023136"/>
    </source>
</evidence>
<dbReference type="Pfam" id="PF00501">
    <property type="entry name" value="AMP-binding"/>
    <property type="match status" value="1"/>
</dbReference>
<dbReference type="GO" id="GO:0016020">
    <property type="term" value="C:membrane"/>
    <property type="evidence" value="ECO:0007669"/>
    <property type="project" value="UniProtKB-SubCell"/>
</dbReference>
<comment type="pathway">
    <text evidence="3">Lipid metabolism; fatty acid beta-oxidation.</text>
</comment>
<dbReference type="InterPro" id="IPR020845">
    <property type="entry name" value="AMP-binding_CS"/>
</dbReference>
<dbReference type="PROSITE" id="PS00455">
    <property type="entry name" value="AMP_BINDING"/>
    <property type="match status" value="1"/>
</dbReference>
<evidence type="ECO:0000256" key="4">
    <source>
        <dbReference type="ARBA" id="ARBA00006432"/>
    </source>
</evidence>
<dbReference type="InterPro" id="IPR025110">
    <property type="entry name" value="AMP-bd_C"/>
</dbReference>
<evidence type="ECO:0000256" key="10">
    <source>
        <dbReference type="ARBA" id="ARBA00023098"/>
    </source>
</evidence>
<keyword evidence="5" id="KW-0436">Ligase</keyword>
<keyword evidence="8" id="KW-0067">ATP-binding</keyword>
<evidence type="ECO:0000256" key="7">
    <source>
        <dbReference type="ARBA" id="ARBA00022832"/>
    </source>
</evidence>
<reference evidence="17" key="1">
    <citation type="submission" date="2020-11" db="EMBL/GenBank/DDBJ databases">
        <title>Azospira inquinata sp. nov.</title>
        <authorList>
            <person name="Moe W.M."/>
            <person name="Mikes M.C."/>
        </authorList>
    </citation>
    <scope>NUCLEOTIDE SEQUENCE</scope>
    <source>
        <strain evidence="17">Azo-3</strain>
    </source>
</reference>
<dbReference type="PANTHER" id="PTHR43767">
    <property type="entry name" value="LONG-CHAIN-FATTY-ACID--COA LIGASE"/>
    <property type="match status" value="1"/>
</dbReference>
<dbReference type="CDD" id="cd05936">
    <property type="entry name" value="FC-FACS_FadD_like"/>
    <property type="match status" value="1"/>
</dbReference>
<evidence type="ECO:0000256" key="6">
    <source>
        <dbReference type="ARBA" id="ARBA00022741"/>
    </source>
</evidence>
<dbReference type="PANTHER" id="PTHR43767:SF8">
    <property type="entry name" value="LONG-CHAIN-FATTY-ACID--COA LIGASE"/>
    <property type="match status" value="1"/>
</dbReference>
<evidence type="ECO:0000256" key="9">
    <source>
        <dbReference type="ARBA" id="ARBA00022842"/>
    </source>
</evidence>
<feature type="domain" description="AMP-dependent synthetase/ligase" evidence="15">
    <location>
        <begin position="29"/>
        <end position="420"/>
    </location>
</feature>
<dbReference type="InterPro" id="IPR000873">
    <property type="entry name" value="AMP-dep_synth/lig_dom"/>
</dbReference>
<evidence type="ECO:0000256" key="13">
    <source>
        <dbReference type="ARBA" id="ARBA00039545"/>
    </source>
</evidence>
<evidence type="ECO:0000256" key="12">
    <source>
        <dbReference type="ARBA" id="ARBA00026121"/>
    </source>
</evidence>
<gene>
    <name evidence="17" type="ORF">Azoinq_11765</name>
</gene>
<evidence type="ECO:0000256" key="3">
    <source>
        <dbReference type="ARBA" id="ARBA00005005"/>
    </source>
</evidence>
<keyword evidence="11" id="KW-0472">Membrane</keyword>
<evidence type="ECO:0000256" key="5">
    <source>
        <dbReference type="ARBA" id="ARBA00022598"/>
    </source>
</evidence>
<organism evidence="17 18">
    <name type="scientific">Azospira inquinata</name>
    <dbReference type="NCBI Taxonomy" id="2785627"/>
    <lineage>
        <taxon>Bacteria</taxon>
        <taxon>Pseudomonadati</taxon>
        <taxon>Pseudomonadota</taxon>
        <taxon>Betaproteobacteria</taxon>
        <taxon>Rhodocyclales</taxon>
        <taxon>Rhodocyclaceae</taxon>
        <taxon>Azospira</taxon>
    </lineage>
</organism>
<dbReference type="AlphaFoldDB" id="A0A975SLY1"/>
<dbReference type="InterPro" id="IPR050237">
    <property type="entry name" value="ATP-dep_AMP-bd_enzyme"/>
</dbReference>
<dbReference type="RefSeq" id="WP_216128853.1">
    <property type="nucleotide sequence ID" value="NZ_CP064782.1"/>
</dbReference>
<dbReference type="FunFam" id="3.40.50.12780:FF:000003">
    <property type="entry name" value="Long-chain-fatty-acid--CoA ligase FadD"/>
    <property type="match status" value="1"/>
</dbReference>
<dbReference type="KEGG" id="aiq:Azoinq_11765"/>